<evidence type="ECO:0000313" key="2">
    <source>
        <dbReference type="EMBL" id="JAE00852.1"/>
    </source>
</evidence>
<feature type="region of interest" description="Disordered" evidence="1">
    <location>
        <begin position="1"/>
        <end position="23"/>
    </location>
</feature>
<organism evidence="2">
    <name type="scientific">Arundo donax</name>
    <name type="common">Giant reed</name>
    <name type="synonym">Donax arundinaceus</name>
    <dbReference type="NCBI Taxonomy" id="35708"/>
    <lineage>
        <taxon>Eukaryota</taxon>
        <taxon>Viridiplantae</taxon>
        <taxon>Streptophyta</taxon>
        <taxon>Embryophyta</taxon>
        <taxon>Tracheophyta</taxon>
        <taxon>Spermatophyta</taxon>
        <taxon>Magnoliopsida</taxon>
        <taxon>Liliopsida</taxon>
        <taxon>Poales</taxon>
        <taxon>Poaceae</taxon>
        <taxon>PACMAD clade</taxon>
        <taxon>Arundinoideae</taxon>
        <taxon>Arundineae</taxon>
        <taxon>Arundo</taxon>
    </lineage>
</organism>
<proteinExistence type="predicted"/>
<reference evidence="2" key="2">
    <citation type="journal article" date="2015" name="Data Brief">
        <title>Shoot transcriptome of the giant reed, Arundo donax.</title>
        <authorList>
            <person name="Barrero R.A."/>
            <person name="Guerrero F.D."/>
            <person name="Moolhuijzen P."/>
            <person name="Goolsby J.A."/>
            <person name="Tidwell J."/>
            <person name="Bellgard S.E."/>
            <person name="Bellgard M.I."/>
        </authorList>
    </citation>
    <scope>NUCLEOTIDE SEQUENCE</scope>
    <source>
        <tissue evidence="2">Shoot tissue taken approximately 20 cm above the soil surface</tissue>
    </source>
</reference>
<dbReference type="AlphaFoldDB" id="A0A0A9EL71"/>
<dbReference type="EMBL" id="GBRH01197044">
    <property type="protein sequence ID" value="JAE00852.1"/>
    <property type="molecule type" value="Transcribed_RNA"/>
</dbReference>
<evidence type="ECO:0000256" key="1">
    <source>
        <dbReference type="SAM" id="MobiDB-lite"/>
    </source>
</evidence>
<accession>A0A0A9EL71</accession>
<sequence length="23" mass="2480">MAASPTPPRGCTTTTCSTRRWTP</sequence>
<name>A0A0A9EL71_ARUDO</name>
<reference evidence="2" key="1">
    <citation type="submission" date="2014-09" db="EMBL/GenBank/DDBJ databases">
        <authorList>
            <person name="Magalhaes I.L.F."/>
            <person name="Oliveira U."/>
            <person name="Santos F.R."/>
            <person name="Vidigal T.H.D.A."/>
            <person name="Brescovit A.D."/>
            <person name="Santos A.J."/>
        </authorList>
    </citation>
    <scope>NUCLEOTIDE SEQUENCE</scope>
    <source>
        <tissue evidence="2">Shoot tissue taken approximately 20 cm above the soil surface</tissue>
    </source>
</reference>
<protein>
    <submittedName>
        <fullName evidence="2">Uncharacterized protein</fullName>
    </submittedName>
</protein>
<feature type="compositionally biased region" description="Low complexity" evidence="1">
    <location>
        <begin position="9"/>
        <end position="23"/>
    </location>
</feature>